<dbReference type="Proteomes" id="UP001623290">
    <property type="component" value="Chromosome"/>
</dbReference>
<dbReference type="EMBL" id="CP135443">
    <property type="protein sequence ID" value="WRY32942.1"/>
    <property type="molecule type" value="Genomic_DNA"/>
</dbReference>
<organism evidence="1 2">
    <name type="scientific">Thioclava litoralis</name>
    <dbReference type="NCBI Taxonomy" id="3076557"/>
    <lineage>
        <taxon>Bacteria</taxon>
        <taxon>Pseudomonadati</taxon>
        <taxon>Pseudomonadota</taxon>
        <taxon>Alphaproteobacteria</taxon>
        <taxon>Rhodobacterales</taxon>
        <taxon>Paracoccaceae</taxon>
        <taxon>Thioclava</taxon>
    </lineage>
</organism>
<accession>A0ABZ1DW00</accession>
<evidence type="ECO:0000313" key="1">
    <source>
        <dbReference type="EMBL" id="WRY32942.1"/>
    </source>
</evidence>
<evidence type="ECO:0000313" key="2">
    <source>
        <dbReference type="Proteomes" id="UP001623290"/>
    </source>
</evidence>
<dbReference type="RefSeq" id="WP_406720418.1">
    <property type="nucleotide sequence ID" value="NZ_CP135443.1"/>
</dbReference>
<sequence length="231" mass="24828">MTRVVYVGAAGAAVLAQEAGRLDAMRRAAIVPDECGPEIIAAPARGGCAVFTPHRMVLDTAKGEWEAKAEGYLGRKAVRVADVFDRMAADAAKRQKPMPLTKGHVLVGRYYRDLVERHEAGGVRCVSLETLQGAGAGGSGNSFIDDYVAEGRAIERMRQRIGAGVAMAVRRVRPSTRGVAARTITDRALVDAVCLSDMTLSQVLAQFGWSKRGDNIRSLSKALCDALERMR</sequence>
<gene>
    <name evidence="1" type="ORF">RPE78_09555</name>
</gene>
<protein>
    <submittedName>
        <fullName evidence="1">Uncharacterized protein</fullName>
    </submittedName>
</protein>
<name>A0ABZ1DW00_9RHOB</name>
<keyword evidence="2" id="KW-1185">Reference proteome</keyword>
<proteinExistence type="predicted"/>
<reference evidence="1 2" key="1">
    <citation type="submission" date="2023-09" db="EMBL/GenBank/DDBJ databases">
        <title>Thioclava shenzhenensis sp. nov., a multidrug resistant bacteria-antagonizing species isolated from coastal seawater.</title>
        <authorList>
            <person name="Long M."/>
        </authorList>
    </citation>
    <scope>NUCLEOTIDE SEQUENCE [LARGE SCALE GENOMIC DNA]</scope>
    <source>
        <strain evidence="1 2">FTW29</strain>
    </source>
</reference>